<keyword evidence="3" id="KW-0521">NADP</keyword>
<evidence type="ECO:0000256" key="2">
    <source>
        <dbReference type="ARBA" id="ARBA00022827"/>
    </source>
</evidence>
<reference evidence="5" key="1">
    <citation type="journal article" date="2020" name="Stud. Mycol.">
        <title>101 Dothideomycetes genomes: a test case for predicting lifestyles and emergence of pathogens.</title>
        <authorList>
            <person name="Haridas S."/>
            <person name="Albert R."/>
            <person name="Binder M."/>
            <person name="Bloem J."/>
            <person name="Labutti K."/>
            <person name="Salamov A."/>
            <person name="Andreopoulos B."/>
            <person name="Baker S."/>
            <person name="Barry K."/>
            <person name="Bills G."/>
            <person name="Bluhm B."/>
            <person name="Cannon C."/>
            <person name="Castanera R."/>
            <person name="Culley D."/>
            <person name="Daum C."/>
            <person name="Ezra D."/>
            <person name="Gonzalez J."/>
            <person name="Henrissat B."/>
            <person name="Kuo A."/>
            <person name="Liang C."/>
            <person name="Lipzen A."/>
            <person name="Lutzoni F."/>
            <person name="Magnuson J."/>
            <person name="Mondo S."/>
            <person name="Nolan M."/>
            <person name="Ohm R."/>
            <person name="Pangilinan J."/>
            <person name="Park H.-J."/>
            <person name="Ramirez L."/>
            <person name="Alfaro M."/>
            <person name="Sun H."/>
            <person name="Tritt A."/>
            <person name="Yoshinaga Y."/>
            <person name="Zwiers L.-H."/>
            <person name="Turgeon B."/>
            <person name="Goodwin S."/>
            <person name="Spatafora J."/>
            <person name="Crous P."/>
            <person name="Grigoriev I."/>
        </authorList>
    </citation>
    <scope>NUCLEOTIDE SEQUENCE</scope>
    <source>
        <strain evidence="5">CBS 175.79</strain>
    </source>
</reference>
<dbReference type="Pfam" id="PF00743">
    <property type="entry name" value="FMO-like"/>
    <property type="match status" value="1"/>
</dbReference>
<dbReference type="Gene3D" id="3.50.50.60">
    <property type="entry name" value="FAD/NAD(P)-binding domain"/>
    <property type="match status" value="2"/>
</dbReference>
<organism evidence="5 6">
    <name type="scientific">Aaosphaeria arxii CBS 175.79</name>
    <dbReference type="NCBI Taxonomy" id="1450172"/>
    <lineage>
        <taxon>Eukaryota</taxon>
        <taxon>Fungi</taxon>
        <taxon>Dikarya</taxon>
        <taxon>Ascomycota</taxon>
        <taxon>Pezizomycotina</taxon>
        <taxon>Dothideomycetes</taxon>
        <taxon>Pleosporomycetidae</taxon>
        <taxon>Pleosporales</taxon>
        <taxon>Pleosporales incertae sedis</taxon>
        <taxon>Aaosphaeria</taxon>
    </lineage>
</organism>
<dbReference type="Proteomes" id="UP000799778">
    <property type="component" value="Unassembled WGS sequence"/>
</dbReference>
<evidence type="ECO:0000313" key="5">
    <source>
        <dbReference type="EMBL" id="KAF2012449.1"/>
    </source>
</evidence>
<dbReference type="SUPFAM" id="SSF51905">
    <property type="entry name" value="FAD/NAD(P)-binding domain"/>
    <property type="match status" value="3"/>
</dbReference>
<dbReference type="GeneID" id="54287957"/>
<dbReference type="InterPro" id="IPR036188">
    <property type="entry name" value="FAD/NAD-bd_sf"/>
</dbReference>
<sequence length="549" mass="61948">MVGQLNGSAPAKLDPTLDFDVLIIGAGQSGMYSLHRMRQIGLKARVLEAGSGEGGTWFWNRYPGARFDSESYSYIFSFSQELLDEWNWSEHFAGQDETLRYCQYFAKKFDLKKDMQFNTRVASAKYQQSTNSWLLTDTDGQTYTSRFIITAMGILNQPTLPNIPGVNDFKGSAFHTARWPSDASAVNGKRVGIIGTGATAIQTIQELKKTVGSLTVFQRTPNWTAPLRNTKISPEDMEGIRKRYPTIFQDCLDSYACFIHKSDSRSVFDVSEEEREKRWEDLYSQAGFSKWLSNFYDIGTNRAANELFSKFVADKIRQRVNDPITAEKLIPKNHGFGTRRVPLEGGYYEAFNQDNVELVDINVNPIEKIHEKGIKTKDKDYEFDVIVYATGFDAVTGSFNAVDIRGIDGVPLKNTWDGGIKTYLGLTVQGFPNMFMIMGPHQMFGNIPRSIEYAVGWVADFIEYAVNNNIVTAEATEKGVQEWTEHVHECAKGLLANEVDSWMTGVNKNVEGKQTRSIARYNGPAPGYRKRCDDVKAHDYETLRLVKGT</sequence>
<evidence type="ECO:0000256" key="3">
    <source>
        <dbReference type="ARBA" id="ARBA00022857"/>
    </source>
</evidence>
<dbReference type="InterPro" id="IPR050775">
    <property type="entry name" value="FAD-binding_Monooxygenases"/>
</dbReference>
<keyword evidence="1" id="KW-0285">Flavoprotein</keyword>
<dbReference type="GO" id="GO:0050660">
    <property type="term" value="F:flavin adenine dinucleotide binding"/>
    <property type="evidence" value="ECO:0007669"/>
    <property type="project" value="InterPro"/>
</dbReference>
<dbReference type="PANTHER" id="PTHR43098:SF5">
    <property type="entry name" value="DUAL-FUNCTIONAL MONOOXYGENASE_METHYLTRANSFERASE PSOF"/>
    <property type="match status" value="1"/>
</dbReference>
<name>A0A6A5XHU9_9PLEO</name>
<dbReference type="GO" id="GO:0050661">
    <property type="term" value="F:NADP binding"/>
    <property type="evidence" value="ECO:0007669"/>
    <property type="project" value="InterPro"/>
</dbReference>
<keyword evidence="4" id="KW-0560">Oxidoreductase</keyword>
<keyword evidence="2" id="KW-0274">FAD</keyword>
<dbReference type="OrthoDB" id="66881at2759"/>
<dbReference type="GO" id="GO:0004499">
    <property type="term" value="F:N,N-dimethylaniline monooxygenase activity"/>
    <property type="evidence" value="ECO:0007669"/>
    <property type="project" value="InterPro"/>
</dbReference>
<dbReference type="PANTHER" id="PTHR43098">
    <property type="entry name" value="L-ORNITHINE N(5)-MONOOXYGENASE-RELATED"/>
    <property type="match status" value="1"/>
</dbReference>
<protein>
    <submittedName>
        <fullName evidence="5">FAD/NAD(P)-binding domain-containing protein</fullName>
    </submittedName>
</protein>
<gene>
    <name evidence="5" type="ORF">BU24DRAFT_442925</name>
</gene>
<proteinExistence type="predicted"/>
<dbReference type="AlphaFoldDB" id="A0A6A5XHU9"/>
<keyword evidence="6" id="KW-1185">Reference proteome</keyword>
<evidence type="ECO:0000256" key="4">
    <source>
        <dbReference type="ARBA" id="ARBA00023002"/>
    </source>
</evidence>
<evidence type="ECO:0000256" key="1">
    <source>
        <dbReference type="ARBA" id="ARBA00022630"/>
    </source>
</evidence>
<dbReference type="InterPro" id="IPR020946">
    <property type="entry name" value="Flavin_mOase-like"/>
</dbReference>
<dbReference type="EMBL" id="ML978072">
    <property type="protein sequence ID" value="KAF2012449.1"/>
    <property type="molecule type" value="Genomic_DNA"/>
</dbReference>
<accession>A0A6A5XHU9</accession>
<evidence type="ECO:0000313" key="6">
    <source>
        <dbReference type="Proteomes" id="UP000799778"/>
    </source>
</evidence>
<dbReference type="RefSeq" id="XP_033380788.1">
    <property type="nucleotide sequence ID" value="XM_033530560.1"/>
</dbReference>